<protein>
    <submittedName>
        <fullName evidence="1">Uncharacterized protein</fullName>
    </submittedName>
</protein>
<evidence type="ECO:0000313" key="1">
    <source>
        <dbReference type="EMBL" id="QCG75979.1"/>
    </source>
</evidence>
<proteinExistence type="predicted"/>
<accession>A0A4Y5JU45</accession>
<gene>
    <name evidence="1" type="ORF">EST35_0097</name>
</gene>
<dbReference type="Proteomes" id="UP000316733">
    <property type="component" value="Segment"/>
</dbReference>
<keyword evidence="2" id="KW-1185">Reference proteome</keyword>
<reference evidence="2" key="1">
    <citation type="journal article" date="2020" name="bioRxiv">
        <title>Integrative omics analysis of Pseudomonas aeruginosa virus PA5oct highlights the molecular complexity of jumbo phages.</title>
        <authorList>
            <person name="Lood C."/>
            <person name="Danis-Wlodarczyk K."/>
            <person name="Blasdel B.G."/>
            <person name="Jang H.B."/>
            <person name="Vandenheuvel D."/>
            <person name="Briers Y."/>
            <person name="Noben J.-P."/>
            <person name="van Noort V."/>
            <person name="Drulis-Kawa Z."/>
            <person name="Lavigne R."/>
        </authorList>
    </citation>
    <scope>NUCLEOTIDE SEQUENCE [LARGE SCALE GENOMIC DNA]</scope>
</reference>
<name>A0A4Y5JU45_9CAUD</name>
<evidence type="ECO:0000313" key="2">
    <source>
        <dbReference type="Proteomes" id="UP000316733"/>
    </source>
</evidence>
<organism evidence="1 2">
    <name type="scientific">Pseudomonas phage vB_PaeM_PA5oct</name>
    <dbReference type="NCBI Taxonomy" id="2163605"/>
    <lineage>
        <taxon>Viruses</taxon>
        <taxon>Duplodnaviria</taxon>
        <taxon>Heunggongvirae</taxon>
        <taxon>Uroviricota</taxon>
        <taxon>Caudoviricetes</taxon>
        <taxon>Arenbergviridae</taxon>
        <taxon>Wroclawvirus</taxon>
        <taxon>Wroclawvirus PA5oct</taxon>
    </lineage>
</organism>
<dbReference type="EMBL" id="MK797984">
    <property type="protein sequence ID" value="QCG75979.1"/>
    <property type="molecule type" value="Genomic_DNA"/>
</dbReference>
<sequence length="105" mass="12349">MYVYVVHGIVNTGVETNICDIERYVTVNDFYAIEKFLTFKEHIAANPNLYIRLITTGFNTKKNILELELNLSKKEYVVSGFRVTSTNINECIEYYLCRRIFKLHD</sequence>